<comment type="caution">
    <text evidence="1">The sequence shown here is derived from an EMBL/GenBank/DDBJ whole genome shotgun (WGS) entry which is preliminary data.</text>
</comment>
<reference evidence="1 2" key="1">
    <citation type="journal article" date="2015" name="Genome Announc.">
        <title>Expanding the biotechnology potential of lactobacilli through comparative genomics of 213 strains and associated genera.</title>
        <authorList>
            <person name="Sun Z."/>
            <person name="Harris H.M."/>
            <person name="McCann A."/>
            <person name="Guo C."/>
            <person name="Argimon S."/>
            <person name="Zhang W."/>
            <person name="Yang X."/>
            <person name="Jeffery I.B."/>
            <person name="Cooney J.C."/>
            <person name="Kagawa T.F."/>
            <person name="Liu W."/>
            <person name="Song Y."/>
            <person name="Salvetti E."/>
            <person name="Wrobel A."/>
            <person name="Rasinkangas P."/>
            <person name="Parkhill J."/>
            <person name="Rea M.C."/>
            <person name="O'Sullivan O."/>
            <person name="Ritari J."/>
            <person name="Douillard F.P."/>
            <person name="Paul Ross R."/>
            <person name="Yang R."/>
            <person name="Briner A.E."/>
            <person name="Felis G.E."/>
            <person name="de Vos W.M."/>
            <person name="Barrangou R."/>
            <person name="Klaenhammer T.R."/>
            <person name="Caufield P.W."/>
            <person name="Cui Y."/>
            <person name="Zhang H."/>
            <person name="O'Toole P.W."/>
        </authorList>
    </citation>
    <scope>NUCLEOTIDE SEQUENCE [LARGE SCALE GENOMIC DNA]</scope>
    <source>
        <strain evidence="1 2">DSM 18793</strain>
    </source>
</reference>
<accession>A0A0R1UEM1</accession>
<dbReference type="STRING" id="417373.GCA_001570685_01455"/>
<sequence>MDQRDLQILDESLRFESKMWDVLQGGANMITPSDFLDAETVRVNKMDGFVKPSQYNRNGENSRSRVDMEKEVFKLSQEDWFSYTLDKLDQTENMAYNVQNIVTGHRKQITIPERDKYAAQKIFEVSQNGGKLVEGTIDTKNALAAYDDAEAYMVDNEVPGGFVMFASSSFYKSLKNADGVSKTFTTNEASINGINRKVGQLDDGVPILQVPKGRLQGRTISDTHDISFMLVPLYAFAPVVKLETVDYIPAELDPTGYRDTIKSLSFYDIFSFDNTKKGVYVAASKNSTTSK</sequence>
<gene>
    <name evidence="1" type="ORF">FC21_GL000625</name>
</gene>
<dbReference type="Proteomes" id="UP000051084">
    <property type="component" value="Unassembled WGS sequence"/>
</dbReference>
<proteinExistence type="predicted"/>
<dbReference type="AlphaFoldDB" id="A0A0R1UEM1"/>
<dbReference type="EMBL" id="AZGC01000067">
    <property type="protein sequence ID" value="KRL91855.1"/>
    <property type="molecule type" value="Genomic_DNA"/>
</dbReference>
<dbReference type="PATRIC" id="fig|1423742.4.peg.648"/>
<protein>
    <submittedName>
        <fullName evidence="1">Major capsid family protein</fullName>
    </submittedName>
</protein>
<name>A0A0R1UEM1_9LACO</name>
<organism evidence="1 2">
    <name type="scientific">Limosilactobacillus equigenerosi DSM 18793 = JCM 14505</name>
    <dbReference type="NCBI Taxonomy" id="1423742"/>
    <lineage>
        <taxon>Bacteria</taxon>
        <taxon>Bacillati</taxon>
        <taxon>Bacillota</taxon>
        <taxon>Bacilli</taxon>
        <taxon>Lactobacillales</taxon>
        <taxon>Lactobacillaceae</taxon>
        <taxon>Limosilactobacillus</taxon>
    </lineage>
</organism>
<keyword evidence="2" id="KW-1185">Reference proteome</keyword>
<evidence type="ECO:0000313" key="1">
    <source>
        <dbReference type="EMBL" id="KRL91855.1"/>
    </source>
</evidence>
<evidence type="ECO:0000313" key="2">
    <source>
        <dbReference type="Proteomes" id="UP000051084"/>
    </source>
</evidence>